<evidence type="ECO:0000313" key="14">
    <source>
        <dbReference type="EMBL" id="KAK9186655.1"/>
    </source>
</evidence>
<evidence type="ECO:0000256" key="8">
    <source>
        <dbReference type="ARBA" id="ARBA00022792"/>
    </source>
</evidence>
<feature type="chain" id="PRO_5042882091" description="NADH dehydrogenase [ubiquinone] 1 alpha subcomplex subunit 1" evidence="13">
    <location>
        <begin position="26"/>
        <end position="58"/>
    </location>
</feature>
<dbReference type="AlphaFoldDB" id="A0AAP0LW28"/>
<dbReference type="InterPro" id="IPR017384">
    <property type="entry name" value="NADH_Ub_cplx-1_asu_su-1"/>
</dbReference>
<keyword evidence="6" id="KW-0679">Respiratory chain</keyword>
<dbReference type="EMBL" id="JBCGBO010000007">
    <property type="protein sequence ID" value="KAK9186655.1"/>
    <property type="molecule type" value="Genomic_DNA"/>
</dbReference>
<keyword evidence="7" id="KW-0812">Transmembrane</keyword>
<evidence type="ECO:0000256" key="3">
    <source>
        <dbReference type="ARBA" id="ARBA00009960"/>
    </source>
</evidence>
<reference evidence="14 15" key="1">
    <citation type="submission" date="2024-05" db="EMBL/GenBank/DDBJ databases">
        <title>Haplotype-resolved chromosome-level genome assembly of Huyou (Citrus changshanensis).</title>
        <authorList>
            <person name="Miao C."/>
            <person name="Chen W."/>
            <person name="Wu Y."/>
            <person name="Wang L."/>
            <person name="Zhao S."/>
            <person name="Grierson D."/>
            <person name="Xu C."/>
            <person name="Chen K."/>
        </authorList>
    </citation>
    <scope>NUCLEOTIDE SEQUENCE [LARGE SCALE GENOMIC DNA]</scope>
    <source>
        <strain evidence="14">01-14</strain>
        <tissue evidence="14">Leaf</tissue>
    </source>
</reference>
<comment type="subcellular location">
    <subcellularLocation>
        <location evidence="2">Mitochondrion inner membrane</location>
        <topology evidence="2">Single-pass membrane protein</topology>
        <orientation evidence="2">Matrix side</orientation>
    </subcellularLocation>
</comment>
<feature type="signal peptide" evidence="13">
    <location>
        <begin position="1"/>
        <end position="25"/>
    </location>
</feature>
<protein>
    <recommendedName>
        <fullName evidence="4">NADH dehydrogenase [ubiquinone] 1 alpha subcomplex subunit 1</fullName>
    </recommendedName>
</protein>
<keyword evidence="5" id="KW-0813">Transport</keyword>
<evidence type="ECO:0000256" key="6">
    <source>
        <dbReference type="ARBA" id="ARBA00022660"/>
    </source>
</evidence>
<sequence length="58" mass="6540">MSWIIFEGLLSLGIIASMLTIAGNAQYHIHKAAQGCSKHVGNDMWYVAMKRMDKKIME</sequence>
<dbReference type="PANTHER" id="PTHR17098:SF2">
    <property type="entry name" value="NADH DEHYDROGENASE [UBIQUINONE] 1 ALPHA SUBCOMPLEX SUBUNIT 1"/>
    <property type="match status" value="1"/>
</dbReference>
<comment type="similarity">
    <text evidence="3">Belongs to the complex I NDUFA1 subunit family.</text>
</comment>
<evidence type="ECO:0000256" key="9">
    <source>
        <dbReference type="ARBA" id="ARBA00022982"/>
    </source>
</evidence>
<comment type="caution">
    <text evidence="14">The sequence shown here is derived from an EMBL/GenBank/DDBJ whole genome shotgun (WGS) entry which is preliminary data.</text>
</comment>
<dbReference type="Pfam" id="PF15879">
    <property type="entry name" value="MWFE"/>
    <property type="match status" value="1"/>
</dbReference>
<evidence type="ECO:0000256" key="1">
    <source>
        <dbReference type="ARBA" id="ARBA00003195"/>
    </source>
</evidence>
<keyword evidence="13" id="KW-0732">Signal</keyword>
<comment type="function">
    <text evidence="1">Accessory subunit of the mitochondrial membrane respiratory chain NADH dehydrogenase (Complex I), that is believed not to be involved in catalysis. Complex I functions in the transfer of electrons from NADH to the respiratory chain. The immediate electron acceptor for the enzyme is believed to be ubiquinone.</text>
</comment>
<evidence type="ECO:0000256" key="13">
    <source>
        <dbReference type="SAM" id="SignalP"/>
    </source>
</evidence>
<evidence type="ECO:0000256" key="7">
    <source>
        <dbReference type="ARBA" id="ARBA00022692"/>
    </source>
</evidence>
<keyword evidence="12" id="KW-0472">Membrane</keyword>
<keyword evidence="8" id="KW-0999">Mitochondrion inner membrane</keyword>
<dbReference type="PANTHER" id="PTHR17098">
    <property type="entry name" value="NADH-UBIQUINONE OXIDOREDUCTASE MWFE SUBUNIT"/>
    <property type="match status" value="1"/>
</dbReference>
<evidence type="ECO:0000256" key="10">
    <source>
        <dbReference type="ARBA" id="ARBA00022989"/>
    </source>
</evidence>
<gene>
    <name evidence="14" type="ORF">WN944_018043</name>
</gene>
<accession>A0AAP0LW28</accession>
<dbReference type="Proteomes" id="UP001428341">
    <property type="component" value="Unassembled WGS sequence"/>
</dbReference>
<evidence type="ECO:0000256" key="4">
    <source>
        <dbReference type="ARBA" id="ARBA00016392"/>
    </source>
</evidence>
<name>A0AAP0LW28_9ROSI</name>
<evidence type="ECO:0000256" key="11">
    <source>
        <dbReference type="ARBA" id="ARBA00023128"/>
    </source>
</evidence>
<proteinExistence type="inferred from homology"/>
<evidence type="ECO:0000256" key="12">
    <source>
        <dbReference type="ARBA" id="ARBA00023136"/>
    </source>
</evidence>
<evidence type="ECO:0000256" key="5">
    <source>
        <dbReference type="ARBA" id="ARBA00022448"/>
    </source>
</evidence>
<keyword evidence="15" id="KW-1185">Reference proteome</keyword>
<keyword evidence="9" id="KW-0249">Electron transport</keyword>
<evidence type="ECO:0000256" key="2">
    <source>
        <dbReference type="ARBA" id="ARBA00004298"/>
    </source>
</evidence>
<organism evidence="14 15">
    <name type="scientific">Citrus x changshan-huyou</name>
    <dbReference type="NCBI Taxonomy" id="2935761"/>
    <lineage>
        <taxon>Eukaryota</taxon>
        <taxon>Viridiplantae</taxon>
        <taxon>Streptophyta</taxon>
        <taxon>Embryophyta</taxon>
        <taxon>Tracheophyta</taxon>
        <taxon>Spermatophyta</taxon>
        <taxon>Magnoliopsida</taxon>
        <taxon>eudicotyledons</taxon>
        <taxon>Gunneridae</taxon>
        <taxon>Pentapetalae</taxon>
        <taxon>rosids</taxon>
        <taxon>malvids</taxon>
        <taxon>Sapindales</taxon>
        <taxon>Rutaceae</taxon>
        <taxon>Aurantioideae</taxon>
        <taxon>Citrus</taxon>
    </lineage>
</organism>
<dbReference type="GO" id="GO:0005743">
    <property type="term" value="C:mitochondrial inner membrane"/>
    <property type="evidence" value="ECO:0007669"/>
    <property type="project" value="UniProtKB-SubCell"/>
</dbReference>
<keyword evidence="10" id="KW-1133">Transmembrane helix</keyword>
<evidence type="ECO:0000313" key="15">
    <source>
        <dbReference type="Proteomes" id="UP001428341"/>
    </source>
</evidence>
<keyword evidence="11" id="KW-0496">Mitochondrion</keyword>